<proteinExistence type="predicted"/>
<keyword evidence="1" id="KW-0812">Transmembrane</keyword>
<dbReference type="AlphaFoldDB" id="A0A2V2N5R3"/>
<dbReference type="EMBL" id="QGMZ01000010">
    <property type="protein sequence ID" value="PWR75412.1"/>
    <property type="molecule type" value="Genomic_DNA"/>
</dbReference>
<accession>A0A2V2N5R3</accession>
<gene>
    <name evidence="2" type="ORF">DLD82_04555</name>
</gene>
<keyword evidence="1" id="KW-0472">Membrane</keyword>
<evidence type="ECO:0000313" key="3">
    <source>
        <dbReference type="Proteomes" id="UP000245934"/>
    </source>
</evidence>
<keyword evidence="3" id="KW-1185">Reference proteome</keyword>
<protein>
    <submittedName>
        <fullName evidence="2">Uncharacterized protein</fullName>
    </submittedName>
</protein>
<reference evidence="2 3" key="1">
    <citation type="submission" date="2018-05" db="EMBL/GenBank/DDBJ databases">
        <title>Draft genome of Methanospirillum stamsii Pt1.</title>
        <authorList>
            <person name="Dueholm M.S."/>
            <person name="Nielsen P.H."/>
            <person name="Bakmann L.F."/>
            <person name="Otzen D.E."/>
        </authorList>
    </citation>
    <scope>NUCLEOTIDE SEQUENCE [LARGE SCALE GENOMIC DNA]</scope>
    <source>
        <strain evidence="2 3">Pt1</strain>
    </source>
</reference>
<organism evidence="2 3">
    <name type="scientific">Methanospirillum stamsii</name>
    <dbReference type="NCBI Taxonomy" id="1277351"/>
    <lineage>
        <taxon>Archaea</taxon>
        <taxon>Methanobacteriati</taxon>
        <taxon>Methanobacteriota</taxon>
        <taxon>Stenosarchaea group</taxon>
        <taxon>Methanomicrobia</taxon>
        <taxon>Methanomicrobiales</taxon>
        <taxon>Methanospirillaceae</taxon>
        <taxon>Methanospirillum</taxon>
    </lineage>
</organism>
<dbReference type="GeneID" id="97609667"/>
<evidence type="ECO:0000313" key="2">
    <source>
        <dbReference type="EMBL" id="PWR75412.1"/>
    </source>
</evidence>
<sequence length="235" mass="25656">MKGFRQKPSEKKEETNWTKIGIVVVCVLMAVFMVVSMFGMSWLNIFTQAKPGNSALVDFTFLDAQDRPVLSSVLSTITKVTDPNLITFKANALAVRVNTSTEDDLVPVQAVNPNNAVGVVEFGLFGPEIEMISSSIEGMRVGESKTITNPYASQMARQMSLEQFVNISGEMFADVQVGDQVPLAFIDQPTIPMDNATPASYIRTATVVSRDEGNITLNYGYPTIEVTVSQLVTSQ</sequence>
<keyword evidence="1" id="KW-1133">Transmembrane helix</keyword>
<evidence type="ECO:0000256" key="1">
    <source>
        <dbReference type="SAM" id="Phobius"/>
    </source>
</evidence>
<name>A0A2V2N5R3_9EURY</name>
<dbReference type="RefSeq" id="WP_109939931.1">
    <property type="nucleotide sequence ID" value="NZ_CP176366.1"/>
</dbReference>
<dbReference type="OrthoDB" id="114283at2157"/>
<comment type="caution">
    <text evidence="2">The sequence shown here is derived from an EMBL/GenBank/DDBJ whole genome shotgun (WGS) entry which is preliminary data.</text>
</comment>
<feature type="transmembrane region" description="Helical" evidence="1">
    <location>
        <begin position="20"/>
        <end position="43"/>
    </location>
</feature>
<dbReference type="Proteomes" id="UP000245934">
    <property type="component" value="Unassembled WGS sequence"/>
</dbReference>